<dbReference type="CDD" id="cd18079">
    <property type="entry name" value="S-AdoMet_synt"/>
    <property type="match status" value="1"/>
</dbReference>
<evidence type="ECO:0000256" key="11">
    <source>
        <dbReference type="RuleBase" id="RU004462"/>
    </source>
</evidence>
<dbReference type="FunFam" id="3.30.300.10:FF:000003">
    <property type="entry name" value="S-adenosylmethionine synthase"/>
    <property type="match status" value="1"/>
</dbReference>
<sequence>MKPMCLKYLFTSESVSEGHPDKICDQISDAILDAYLEIDPYAKVAIEATISPNLLLICGEVNYNSDVHINIEKIAKDTIAEIGYNKTNGFNIEESTIIVNVNKQSDEINRAVGGLDENMGAGDQGMMFGYATDETEERMPLSLMLSHKLIMKLSEMRRSEQIKWLRPDAKTQVTVEYDEINGILTPFRVDTIVVSAQHDEHISLDEIRTTIMEKIIKKVIPVEYLINTKYHILPSGKFVKGGPQADCGLTGRKIIVDTYGGFGCHGGGCFSGKDPSKVDRSGAYAARWIAKSLVDSKICKRALIQISYAIGIPEPVSIYINTYNTSKLLDAEIIEIIRKNFKLNPGDIIKSLELNKPIYKKTAVFGHFGRNEFSWEKSKKLEFDKTIER</sequence>
<dbReference type="OMA" id="ASYMARY"/>
<keyword evidence="7 10" id="KW-0067">ATP-binding</keyword>
<keyword evidence="16" id="KW-1185">Reference proteome</keyword>
<evidence type="ECO:0000256" key="7">
    <source>
        <dbReference type="ARBA" id="ARBA00022840"/>
    </source>
</evidence>
<evidence type="ECO:0000256" key="1">
    <source>
        <dbReference type="ARBA" id="ARBA00005224"/>
    </source>
</evidence>
<evidence type="ECO:0000256" key="10">
    <source>
        <dbReference type="RuleBase" id="RU000541"/>
    </source>
</evidence>
<dbReference type="GO" id="GO:0006730">
    <property type="term" value="P:one-carbon metabolic process"/>
    <property type="evidence" value="ECO:0007669"/>
    <property type="project" value="UniProtKB-KW"/>
</dbReference>
<dbReference type="FunCoup" id="S7XSK7">
    <property type="interactions" value="118"/>
</dbReference>
<proteinExistence type="inferred from homology"/>
<dbReference type="UniPathway" id="UPA00315">
    <property type="reaction ID" value="UER00080"/>
</dbReference>
<name>S7XSK7_SPRLO</name>
<dbReference type="GO" id="GO:0046872">
    <property type="term" value="F:metal ion binding"/>
    <property type="evidence" value="ECO:0007669"/>
    <property type="project" value="UniProtKB-KW"/>
</dbReference>
<dbReference type="Pfam" id="PF02773">
    <property type="entry name" value="S-AdoMet_synt_C"/>
    <property type="match status" value="1"/>
</dbReference>
<dbReference type="HAMAP" id="MF_00086">
    <property type="entry name" value="S_AdoMet_synth1"/>
    <property type="match status" value="1"/>
</dbReference>
<dbReference type="GO" id="GO:0004478">
    <property type="term" value="F:methionine adenosyltransferase activity"/>
    <property type="evidence" value="ECO:0007669"/>
    <property type="project" value="UniProtKB-EC"/>
</dbReference>
<dbReference type="HOGENOM" id="CLU_041802_1_1_1"/>
<keyword evidence="6 10" id="KW-0547">Nucleotide-binding</keyword>
<dbReference type="AlphaFoldDB" id="S7XSK7"/>
<dbReference type="InterPro" id="IPR022631">
    <property type="entry name" value="ADOMET_SYNTHASE_CS"/>
</dbReference>
<dbReference type="PROSITE" id="PS00377">
    <property type="entry name" value="ADOMET_SYNTHASE_2"/>
    <property type="match status" value="1"/>
</dbReference>
<dbReference type="STRING" id="1358809.S7XSK7"/>
<evidence type="ECO:0000256" key="2">
    <source>
        <dbReference type="ARBA" id="ARBA00009685"/>
    </source>
</evidence>
<keyword evidence="3 10" id="KW-0554">One-carbon metabolism</keyword>
<dbReference type="SUPFAM" id="SSF55973">
    <property type="entry name" value="S-adenosylmethionine synthetase"/>
    <property type="match status" value="3"/>
</dbReference>
<dbReference type="InterPro" id="IPR022629">
    <property type="entry name" value="S-AdoMet_synt_central"/>
</dbReference>
<gene>
    <name evidence="15" type="ORF">SLOPH_1599</name>
</gene>
<evidence type="ECO:0000256" key="5">
    <source>
        <dbReference type="ARBA" id="ARBA00022723"/>
    </source>
</evidence>
<dbReference type="NCBIfam" id="TIGR01034">
    <property type="entry name" value="metK"/>
    <property type="match status" value="1"/>
</dbReference>
<comment type="similarity">
    <text evidence="2 11">Belongs to the AdoMet synthase family.</text>
</comment>
<comment type="cofactor">
    <cofactor evidence="10">
        <name>Mg(2+)</name>
        <dbReference type="ChEBI" id="CHEBI:18420"/>
    </cofactor>
    <text evidence="10">Binds 2 magnesium ions per subunit. The magnesium ions interact primarily with the substrate.</text>
</comment>
<comment type="pathway">
    <text evidence="1 10">Amino-acid biosynthesis; S-adenosyl-L-methionine biosynthesis; S-adenosyl-L-methionine from L-methionine: step 1/1.</text>
</comment>
<dbReference type="InterPro" id="IPR002133">
    <property type="entry name" value="S-AdoMet_synthetase"/>
</dbReference>
<dbReference type="InterPro" id="IPR022628">
    <property type="entry name" value="S-AdoMet_synt_N"/>
</dbReference>
<comment type="catalytic activity">
    <reaction evidence="10">
        <text>L-methionine + ATP + H2O = S-adenosyl-L-methionine + phosphate + diphosphate</text>
        <dbReference type="Rhea" id="RHEA:21080"/>
        <dbReference type="ChEBI" id="CHEBI:15377"/>
        <dbReference type="ChEBI" id="CHEBI:30616"/>
        <dbReference type="ChEBI" id="CHEBI:33019"/>
        <dbReference type="ChEBI" id="CHEBI:43474"/>
        <dbReference type="ChEBI" id="CHEBI:57844"/>
        <dbReference type="ChEBI" id="CHEBI:59789"/>
        <dbReference type="EC" id="2.5.1.6"/>
    </reaction>
</comment>
<dbReference type="OrthoDB" id="5852090at2759"/>
<keyword evidence="5 10" id="KW-0479">Metal-binding</keyword>
<keyword evidence="8 10" id="KW-0460">Magnesium</keyword>
<dbReference type="GO" id="GO:0006556">
    <property type="term" value="P:S-adenosylmethionine biosynthetic process"/>
    <property type="evidence" value="ECO:0007669"/>
    <property type="project" value="UniProtKB-UniPathway"/>
</dbReference>
<dbReference type="GO" id="GO:0005524">
    <property type="term" value="F:ATP binding"/>
    <property type="evidence" value="ECO:0007669"/>
    <property type="project" value="UniProtKB-KW"/>
</dbReference>
<dbReference type="Proteomes" id="UP000014978">
    <property type="component" value="Unassembled WGS sequence"/>
</dbReference>
<dbReference type="PIRSF" id="PIRSF000497">
    <property type="entry name" value="MAT"/>
    <property type="match status" value="1"/>
</dbReference>
<comment type="function">
    <text evidence="10">Catalyzes the formation of S-adenosylmethionine from methionine and ATP.</text>
</comment>
<reference evidence="16" key="1">
    <citation type="journal article" date="2013" name="PLoS Genet.">
        <title>The genome of Spraguea lophii and the basis of host-microsporidian interactions.</title>
        <authorList>
            <person name="Campbell S.E."/>
            <person name="Williams T.A."/>
            <person name="Yousuf A."/>
            <person name="Soanes D.M."/>
            <person name="Paszkiewicz K.H."/>
            <person name="Williams B.A.P."/>
        </authorList>
    </citation>
    <scope>NUCLEOTIDE SEQUENCE [LARGE SCALE GENOMIC DNA]</scope>
    <source>
        <strain evidence="16">42_110</strain>
    </source>
</reference>
<accession>S7XSK7</accession>
<dbReference type="Gene3D" id="3.30.300.10">
    <property type="match status" value="3"/>
</dbReference>
<evidence type="ECO:0000256" key="8">
    <source>
        <dbReference type="ARBA" id="ARBA00022842"/>
    </source>
</evidence>
<evidence type="ECO:0000259" key="13">
    <source>
        <dbReference type="Pfam" id="PF02772"/>
    </source>
</evidence>
<organism evidence="15 16">
    <name type="scientific">Spraguea lophii (strain 42_110)</name>
    <name type="common">Microsporidian parasite</name>
    <dbReference type="NCBI Taxonomy" id="1358809"/>
    <lineage>
        <taxon>Eukaryota</taxon>
        <taxon>Fungi</taxon>
        <taxon>Fungi incertae sedis</taxon>
        <taxon>Microsporidia</taxon>
        <taxon>Spragueidae</taxon>
        <taxon>Spraguea</taxon>
    </lineage>
</organism>
<dbReference type="Pfam" id="PF02772">
    <property type="entry name" value="S-AdoMet_synt_M"/>
    <property type="match status" value="1"/>
</dbReference>
<evidence type="ECO:0000256" key="6">
    <source>
        <dbReference type="ARBA" id="ARBA00022741"/>
    </source>
</evidence>
<dbReference type="PANTHER" id="PTHR11964">
    <property type="entry name" value="S-ADENOSYLMETHIONINE SYNTHETASE"/>
    <property type="match status" value="1"/>
</dbReference>
<evidence type="ECO:0000313" key="15">
    <source>
        <dbReference type="EMBL" id="EPR78903.1"/>
    </source>
</evidence>
<evidence type="ECO:0000313" key="16">
    <source>
        <dbReference type="Proteomes" id="UP000014978"/>
    </source>
</evidence>
<dbReference type="EMBL" id="ATCN01000492">
    <property type="protein sequence ID" value="EPR78903.1"/>
    <property type="molecule type" value="Genomic_DNA"/>
</dbReference>
<dbReference type="InterPro" id="IPR022630">
    <property type="entry name" value="S-AdoMet_synt_C"/>
</dbReference>
<comment type="cofactor">
    <cofactor evidence="10">
        <name>K(+)</name>
        <dbReference type="ChEBI" id="CHEBI:29103"/>
    </cofactor>
    <text evidence="10">Binds 1 potassium ion per subunit. The potassium ion interacts primarily with the substrate.</text>
</comment>
<dbReference type="InParanoid" id="S7XSK7"/>
<dbReference type="FunFam" id="3.30.300.10:FF:000004">
    <property type="entry name" value="S-adenosylmethionine synthase"/>
    <property type="match status" value="1"/>
</dbReference>
<feature type="domain" description="S-adenosylmethionine synthetase C-terminal" evidence="14">
    <location>
        <begin position="241"/>
        <end position="377"/>
    </location>
</feature>
<evidence type="ECO:0000259" key="12">
    <source>
        <dbReference type="Pfam" id="PF00438"/>
    </source>
</evidence>
<feature type="domain" description="S-adenosylmethionine synthetase central" evidence="13">
    <location>
        <begin position="119"/>
        <end position="238"/>
    </location>
</feature>
<keyword evidence="4 10" id="KW-0808">Transferase</keyword>
<evidence type="ECO:0000259" key="14">
    <source>
        <dbReference type="Pfam" id="PF02773"/>
    </source>
</evidence>
<evidence type="ECO:0000256" key="4">
    <source>
        <dbReference type="ARBA" id="ARBA00022679"/>
    </source>
</evidence>
<keyword evidence="9 10" id="KW-0630">Potassium</keyword>
<dbReference type="PROSITE" id="PS00376">
    <property type="entry name" value="ADOMET_SYNTHASE_1"/>
    <property type="match status" value="1"/>
</dbReference>
<dbReference type="VEuPathDB" id="MicrosporidiaDB:SLOPH_1599"/>
<dbReference type="GO" id="GO:0006555">
    <property type="term" value="P:methionine metabolic process"/>
    <property type="evidence" value="ECO:0007669"/>
    <property type="project" value="EnsemblFungi"/>
</dbReference>
<protein>
    <recommendedName>
        <fullName evidence="10">S-adenosylmethionine synthase</fullName>
        <ecNumber evidence="10">2.5.1.6</ecNumber>
    </recommendedName>
</protein>
<comment type="caution">
    <text evidence="15">The sequence shown here is derived from an EMBL/GenBank/DDBJ whole genome shotgun (WGS) entry which is preliminary data.</text>
</comment>
<dbReference type="Pfam" id="PF00438">
    <property type="entry name" value="S-AdoMet_synt_N"/>
    <property type="match status" value="1"/>
</dbReference>
<evidence type="ECO:0000256" key="9">
    <source>
        <dbReference type="ARBA" id="ARBA00022958"/>
    </source>
</evidence>
<feature type="domain" description="S-adenosylmethionine synthetase N-terminal" evidence="12">
    <location>
        <begin position="7"/>
        <end position="105"/>
    </location>
</feature>
<evidence type="ECO:0000256" key="3">
    <source>
        <dbReference type="ARBA" id="ARBA00022563"/>
    </source>
</evidence>
<dbReference type="InterPro" id="IPR022636">
    <property type="entry name" value="S-AdoMet_synthetase_sfam"/>
</dbReference>
<dbReference type="EC" id="2.5.1.6" evidence="10"/>